<evidence type="ECO:0000256" key="4">
    <source>
        <dbReference type="ARBA" id="ARBA00022803"/>
    </source>
</evidence>
<name>A0A8C7W9E7_ONCMY</name>
<gene>
    <name evidence="6" type="primary">LOC110497330</name>
</gene>
<dbReference type="PANTHER" id="PTHR31859:SF4">
    <property type="entry name" value="TETRATRICOPEPTIDE REPEAT PROTEIN 39B"/>
    <property type="match status" value="1"/>
</dbReference>
<keyword evidence="5" id="KW-0443">Lipid metabolism</keyword>
<proteinExistence type="inferred from homology"/>
<evidence type="ECO:0000256" key="5">
    <source>
        <dbReference type="ARBA" id="ARBA00023098"/>
    </source>
</evidence>
<dbReference type="GO" id="GO:0006629">
    <property type="term" value="P:lipid metabolic process"/>
    <property type="evidence" value="ECO:0007669"/>
    <property type="project" value="UniProtKB-KW"/>
</dbReference>
<evidence type="ECO:0000313" key="7">
    <source>
        <dbReference type="Proteomes" id="UP000694395"/>
    </source>
</evidence>
<dbReference type="Proteomes" id="UP000694395">
    <property type="component" value="Chromosome 19"/>
</dbReference>
<reference evidence="6" key="1">
    <citation type="submission" date="2020-07" db="EMBL/GenBank/DDBJ databases">
        <title>A long reads based de novo assembly of the rainbow trout Arlee double haploid line genome.</title>
        <authorList>
            <person name="Gao G."/>
            <person name="Palti Y."/>
        </authorList>
    </citation>
    <scope>NUCLEOTIDE SEQUENCE [LARGE SCALE GENOMIC DNA]</scope>
</reference>
<reference evidence="6" key="3">
    <citation type="submission" date="2025-09" db="UniProtKB">
        <authorList>
            <consortium name="Ensembl"/>
        </authorList>
    </citation>
    <scope>IDENTIFICATION</scope>
</reference>
<dbReference type="GeneTree" id="ENSGT00950000182917"/>
<keyword evidence="4" id="KW-0802">TPR repeat</keyword>
<dbReference type="InterPro" id="IPR019412">
    <property type="entry name" value="IML2/TPR_39"/>
</dbReference>
<dbReference type="AlphaFoldDB" id="A0A8C7W9E7"/>
<organism evidence="6 7">
    <name type="scientific">Oncorhynchus mykiss</name>
    <name type="common">Rainbow trout</name>
    <name type="synonym">Salmo gairdneri</name>
    <dbReference type="NCBI Taxonomy" id="8022"/>
    <lineage>
        <taxon>Eukaryota</taxon>
        <taxon>Metazoa</taxon>
        <taxon>Chordata</taxon>
        <taxon>Craniata</taxon>
        <taxon>Vertebrata</taxon>
        <taxon>Euteleostomi</taxon>
        <taxon>Actinopterygii</taxon>
        <taxon>Neopterygii</taxon>
        <taxon>Teleostei</taxon>
        <taxon>Protacanthopterygii</taxon>
        <taxon>Salmoniformes</taxon>
        <taxon>Salmonidae</taxon>
        <taxon>Salmoninae</taxon>
        <taxon>Oncorhynchus</taxon>
    </lineage>
</organism>
<dbReference type="Gene3D" id="1.25.40.10">
    <property type="entry name" value="Tetratricopeptide repeat domain"/>
    <property type="match status" value="1"/>
</dbReference>
<keyword evidence="7" id="KW-1185">Reference proteome</keyword>
<keyword evidence="3" id="KW-0677">Repeat</keyword>
<comment type="similarity">
    <text evidence="1">Belongs to the TTC39 family.</text>
</comment>
<sequence length="546" mass="62288">VALKFLNSQRQQEGFEPKSQMDLETALQDSAKALDLFLNNRFSDALDLLRPWRSQSMYHAVGYSSMLAMQAGMTFEPKDVEKAMTALKESLQTCQMFRKKTTMVEAITEMFYKQPADDLTEEEMHAELCYAEALLQKAALTFLDESMISFIKGGMKIRNSFLIYKECDVMSTMAKNQSDQMSTQTHFRSGVNMGIGSFNLVRALVFSASALWNGIFIHFPGNACVLLQSILLCCALMNMTLSAMLQVIKLTPLSNKNHISLFCVSVRQAQKKFLECIAAQQEWRQIHHLCYWELMWSYSFQQDWLEAYQYADLLCKESKWSQAVYVFQKASILSMMPEEEVKKTGENVEQLFRQVESLRLRIAGKSIPTEKFAAKKAQRYSAATPVTLVIPAVEMIYVWNGFTIIGKRPELTESILVTIEKAEEQLKNDPNPSEYHVDNQCMVQMLKGLCLRHLGLLDQAQLCFTHVISSENRIKHDCYLVPYSMYELGLLYKQQGDLGKATTTIENAKLNYKGYSMESRLHFRIHAALNTMGTSVAKLPPHRTSA</sequence>
<dbReference type="Pfam" id="PF10300">
    <property type="entry name" value="Iml2-TPR_39"/>
    <property type="match status" value="2"/>
</dbReference>
<dbReference type="SUPFAM" id="SSF48452">
    <property type="entry name" value="TPR-like"/>
    <property type="match status" value="1"/>
</dbReference>
<dbReference type="Ensembl" id="ENSOMYT00000091134.2">
    <property type="protein sequence ID" value="ENSOMYP00000083673.2"/>
    <property type="gene ID" value="ENSOMYG00000038547.2"/>
</dbReference>
<evidence type="ECO:0000256" key="1">
    <source>
        <dbReference type="ARBA" id="ARBA00006400"/>
    </source>
</evidence>
<evidence type="ECO:0000313" key="6">
    <source>
        <dbReference type="Ensembl" id="ENSOMYP00000083673.2"/>
    </source>
</evidence>
<dbReference type="InterPro" id="IPR011990">
    <property type="entry name" value="TPR-like_helical_dom_sf"/>
</dbReference>
<evidence type="ECO:0000256" key="3">
    <source>
        <dbReference type="ARBA" id="ARBA00022737"/>
    </source>
</evidence>
<protein>
    <recommendedName>
        <fullName evidence="2">Tetratricopeptide repeat protein 39B</fullName>
    </recommendedName>
</protein>
<dbReference type="PANTHER" id="PTHR31859">
    <property type="entry name" value="TETRATRICOPEPTIDE REPEAT PROTEIN 39 FAMILY MEMBER"/>
    <property type="match status" value="1"/>
</dbReference>
<reference evidence="6" key="2">
    <citation type="submission" date="2025-08" db="UniProtKB">
        <authorList>
            <consortium name="Ensembl"/>
        </authorList>
    </citation>
    <scope>IDENTIFICATION</scope>
</reference>
<accession>A0A8C7W9E7</accession>
<evidence type="ECO:0000256" key="2">
    <source>
        <dbReference type="ARBA" id="ARBA00015483"/>
    </source>
</evidence>